<dbReference type="Proteomes" id="UP000199058">
    <property type="component" value="Unassembled WGS sequence"/>
</dbReference>
<accession>A0A1I1ES44</accession>
<keyword evidence="7 11" id="KW-0798">TonB box</keyword>
<dbReference type="GO" id="GO:0009279">
    <property type="term" value="C:cell outer membrane"/>
    <property type="evidence" value="ECO:0007669"/>
    <property type="project" value="UniProtKB-SubCell"/>
</dbReference>
<evidence type="ECO:0000256" key="5">
    <source>
        <dbReference type="ARBA" id="ARBA00022729"/>
    </source>
</evidence>
<dbReference type="Pfam" id="PF07715">
    <property type="entry name" value="Plug"/>
    <property type="match status" value="1"/>
</dbReference>
<dbReference type="EMBL" id="FOLH01000001">
    <property type="protein sequence ID" value="SFB89817.1"/>
    <property type="molecule type" value="Genomic_DNA"/>
</dbReference>
<dbReference type="InterPro" id="IPR039426">
    <property type="entry name" value="TonB-dep_rcpt-like"/>
</dbReference>
<feature type="domain" description="TonB-dependent receptor-like beta-barrel" evidence="13">
    <location>
        <begin position="177"/>
        <end position="584"/>
    </location>
</feature>
<evidence type="ECO:0000313" key="15">
    <source>
        <dbReference type="EMBL" id="SFB89817.1"/>
    </source>
</evidence>
<evidence type="ECO:0000256" key="8">
    <source>
        <dbReference type="ARBA" id="ARBA00023136"/>
    </source>
</evidence>
<feature type="signal peptide" evidence="12">
    <location>
        <begin position="1"/>
        <end position="27"/>
    </location>
</feature>
<evidence type="ECO:0000256" key="10">
    <source>
        <dbReference type="PROSITE-ProRule" id="PRU01360"/>
    </source>
</evidence>
<evidence type="ECO:0000256" key="9">
    <source>
        <dbReference type="ARBA" id="ARBA00023237"/>
    </source>
</evidence>
<evidence type="ECO:0000256" key="3">
    <source>
        <dbReference type="ARBA" id="ARBA00022452"/>
    </source>
</evidence>
<gene>
    <name evidence="15" type="ORF">SAMN05660443_0805</name>
</gene>
<organism evidence="15 16">
    <name type="scientific">Marinospirillum celere</name>
    <dbReference type="NCBI Taxonomy" id="1122252"/>
    <lineage>
        <taxon>Bacteria</taxon>
        <taxon>Pseudomonadati</taxon>
        <taxon>Pseudomonadota</taxon>
        <taxon>Gammaproteobacteria</taxon>
        <taxon>Oceanospirillales</taxon>
        <taxon>Oceanospirillaceae</taxon>
        <taxon>Marinospirillum</taxon>
    </lineage>
</organism>
<evidence type="ECO:0000256" key="2">
    <source>
        <dbReference type="ARBA" id="ARBA00022448"/>
    </source>
</evidence>
<protein>
    <submittedName>
        <fullName evidence="15">Vitamin B12 transporter</fullName>
    </submittedName>
</protein>
<evidence type="ECO:0000256" key="1">
    <source>
        <dbReference type="ARBA" id="ARBA00004571"/>
    </source>
</evidence>
<comment type="subcellular location">
    <subcellularLocation>
        <location evidence="1 10">Cell outer membrane</location>
        <topology evidence="1 10">Multi-pass membrane protein</topology>
    </subcellularLocation>
</comment>
<evidence type="ECO:0000259" key="13">
    <source>
        <dbReference type="Pfam" id="PF00593"/>
    </source>
</evidence>
<feature type="domain" description="TonB-dependent receptor plug" evidence="14">
    <location>
        <begin position="48"/>
        <end position="153"/>
    </location>
</feature>
<evidence type="ECO:0000256" key="11">
    <source>
        <dbReference type="RuleBase" id="RU003357"/>
    </source>
</evidence>
<dbReference type="PROSITE" id="PS52016">
    <property type="entry name" value="TONB_DEPENDENT_REC_3"/>
    <property type="match status" value="1"/>
</dbReference>
<keyword evidence="8 10" id="KW-0472">Membrane</keyword>
<name>A0A1I1ES44_9GAMM</name>
<dbReference type="GO" id="GO:0006811">
    <property type="term" value="P:monoatomic ion transport"/>
    <property type="evidence" value="ECO:0007669"/>
    <property type="project" value="UniProtKB-KW"/>
</dbReference>
<keyword evidence="3 10" id="KW-1134">Transmembrane beta strand</keyword>
<evidence type="ECO:0000259" key="14">
    <source>
        <dbReference type="Pfam" id="PF07715"/>
    </source>
</evidence>
<proteinExistence type="inferred from homology"/>
<dbReference type="Gene3D" id="2.40.170.20">
    <property type="entry name" value="TonB-dependent receptor, beta-barrel domain"/>
    <property type="match status" value="1"/>
</dbReference>
<keyword evidence="2 10" id="KW-0813">Transport</keyword>
<dbReference type="InterPro" id="IPR037066">
    <property type="entry name" value="Plug_dom_sf"/>
</dbReference>
<dbReference type="InterPro" id="IPR012910">
    <property type="entry name" value="Plug_dom"/>
</dbReference>
<evidence type="ECO:0000256" key="7">
    <source>
        <dbReference type="ARBA" id="ARBA00023077"/>
    </source>
</evidence>
<dbReference type="GO" id="GO:0015889">
    <property type="term" value="P:cobalamin transport"/>
    <property type="evidence" value="ECO:0007669"/>
    <property type="project" value="TreeGrafter"/>
</dbReference>
<feature type="chain" id="PRO_5011692660" evidence="12">
    <location>
        <begin position="28"/>
        <end position="610"/>
    </location>
</feature>
<keyword evidence="6" id="KW-0406">Ion transport</keyword>
<dbReference type="AlphaFoldDB" id="A0A1I1ES44"/>
<dbReference type="InterPro" id="IPR000531">
    <property type="entry name" value="Beta-barrel_TonB"/>
</dbReference>
<dbReference type="STRING" id="1122252.SAMN05660443_0805"/>
<keyword evidence="4 10" id="KW-0812">Transmembrane</keyword>
<dbReference type="RefSeq" id="WP_177203465.1">
    <property type="nucleotide sequence ID" value="NZ_FOLH01000001.1"/>
</dbReference>
<dbReference type="CDD" id="cd01347">
    <property type="entry name" value="ligand_gated_channel"/>
    <property type="match status" value="1"/>
</dbReference>
<keyword evidence="5 12" id="KW-0732">Signal</keyword>
<dbReference type="InterPro" id="IPR036942">
    <property type="entry name" value="Beta-barrel_TonB_sf"/>
</dbReference>
<dbReference type="SUPFAM" id="SSF56935">
    <property type="entry name" value="Porins"/>
    <property type="match status" value="1"/>
</dbReference>
<comment type="similarity">
    <text evidence="10 11">Belongs to the TonB-dependent receptor family.</text>
</comment>
<evidence type="ECO:0000256" key="6">
    <source>
        <dbReference type="ARBA" id="ARBA00023065"/>
    </source>
</evidence>
<dbReference type="PANTHER" id="PTHR30069:SF53">
    <property type="entry name" value="COLICIN I RECEPTOR-RELATED"/>
    <property type="match status" value="1"/>
</dbReference>
<dbReference type="PANTHER" id="PTHR30069">
    <property type="entry name" value="TONB-DEPENDENT OUTER MEMBRANE RECEPTOR"/>
    <property type="match status" value="1"/>
</dbReference>
<sequence length="610" mass="68139">MNKLHLSKPLRYLPLALGLSFPALILADDQQQLDPLVVTAQRISQPLSQSLAATTVITRADIDRLQPSSLADLLQGQAGVEMARNSGNLSPTSIFMRGTNSNHTLILVDGQKINDPTAGGASLQFIPVSQIERIEIVRGPQSSAWGADALGGVINIITRKEHDRPYAGHLRESLGRYNTYALDGDLRLGDEATRLNLGLHLERSDGFNAQTADTSGEKDGYRHYNINLGLEQDLGNQHQLGFQVMHSRGESEYDGCFNTTTFASSHDCLQEFELTTVQGRWQAALSRNWDMSLTASRTEELREDFFEGDANGEINTRRDAIQLEHRFNYEDYSASLGIDTSQEKLLEAGNFDKDQRDAYGIYAQGNFQLVESFNLSLGARYDDDEFFGSHTTGNAGIAWQFTPDYQIGTSVSTGYRAPNLQELYGPASWGANPDLKPEESLNYEAWVAYNNQEGTRVKASFFQNTIDNLIVWSGGTNENLNEARIRGLELEAQKHLENWRLGLAFTLQDPENRETGDQLTRRAKHHGKLDVDYFGENWSLGGSLQGQGERPDVSEDLPGYAVVNLRGHYAFNEHWRINGKIDNVLDKDYELVSGYNTAGFYPEVSLRFDF</sequence>
<keyword evidence="16" id="KW-1185">Reference proteome</keyword>
<evidence type="ECO:0000256" key="4">
    <source>
        <dbReference type="ARBA" id="ARBA00022692"/>
    </source>
</evidence>
<evidence type="ECO:0000313" key="16">
    <source>
        <dbReference type="Proteomes" id="UP000199058"/>
    </source>
</evidence>
<keyword evidence="9 10" id="KW-0998">Cell outer membrane</keyword>
<reference evidence="15 16" key="1">
    <citation type="submission" date="2016-10" db="EMBL/GenBank/DDBJ databases">
        <authorList>
            <person name="de Groot N.N."/>
        </authorList>
    </citation>
    <scope>NUCLEOTIDE SEQUENCE [LARGE SCALE GENOMIC DNA]</scope>
    <source>
        <strain evidence="15 16">DSM 18438</strain>
    </source>
</reference>
<evidence type="ECO:0000256" key="12">
    <source>
        <dbReference type="SAM" id="SignalP"/>
    </source>
</evidence>
<dbReference type="Pfam" id="PF00593">
    <property type="entry name" value="TonB_dep_Rec_b-barrel"/>
    <property type="match status" value="1"/>
</dbReference>
<dbReference type="Gene3D" id="2.170.130.10">
    <property type="entry name" value="TonB-dependent receptor, plug domain"/>
    <property type="match status" value="1"/>
</dbReference>